<reference evidence="2" key="2">
    <citation type="submission" date="2025-09" db="UniProtKB">
        <authorList>
            <consortium name="Ensembl"/>
        </authorList>
    </citation>
    <scope>IDENTIFICATION</scope>
</reference>
<keyword evidence="3" id="KW-1185">Reference proteome</keyword>
<dbReference type="GO" id="GO:2001222">
    <property type="term" value="P:regulation of neuron migration"/>
    <property type="evidence" value="ECO:0007669"/>
    <property type="project" value="InterPro"/>
</dbReference>
<dbReference type="PROSITE" id="PS50096">
    <property type="entry name" value="IQ"/>
    <property type="match status" value="1"/>
</dbReference>
<feature type="compositionally biased region" description="Polar residues" evidence="1">
    <location>
        <begin position="153"/>
        <end position="162"/>
    </location>
</feature>
<evidence type="ECO:0000256" key="1">
    <source>
        <dbReference type="SAM" id="MobiDB-lite"/>
    </source>
</evidence>
<proteinExistence type="predicted"/>
<dbReference type="Gene3D" id="1.20.5.190">
    <property type="match status" value="1"/>
</dbReference>
<dbReference type="AlphaFoldDB" id="A0A2K5C9S7"/>
<gene>
    <name evidence="2" type="primary">NSMF</name>
</gene>
<dbReference type="Ensembl" id="ENSANAT00000023213.1">
    <property type="protein sequence ID" value="ENSANAP00000005451.1"/>
    <property type="gene ID" value="ENSANAG00000020394.1"/>
</dbReference>
<feature type="compositionally biased region" description="Basic residues" evidence="1">
    <location>
        <begin position="125"/>
        <end position="137"/>
    </location>
</feature>
<accession>A0A2K5C9S7</accession>
<evidence type="ECO:0000313" key="3">
    <source>
        <dbReference type="Proteomes" id="UP000233020"/>
    </source>
</evidence>
<dbReference type="CDD" id="cd23767">
    <property type="entry name" value="IQCD"/>
    <property type="match status" value="1"/>
</dbReference>
<dbReference type="GO" id="GO:0048168">
    <property type="term" value="P:regulation of neuronal synaptic plasticity"/>
    <property type="evidence" value="ECO:0007669"/>
    <property type="project" value="InterPro"/>
</dbReference>
<evidence type="ECO:0000313" key="2">
    <source>
        <dbReference type="Ensembl" id="ENSANAP00000005451.1"/>
    </source>
</evidence>
<dbReference type="InterPro" id="IPR033374">
    <property type="entry name" value="NSMF"/>
</dbReference>
<feature type="compositionally biased region" description="Basic and acidic residues" evidence="1">
    <location>
        <begin position="38"/>
        <end position="48"/>
    </location>
</feature>
<feature type="region of interest" description="Disordered" evidence="1">
    <location>
        <begin position="34"/>
        <end position="74"/>
    </location>
</feature>
<dbReference type="Proteomes" id="UP000233020">
    <property type="component" value="Unplaced"/>
</dbReference>
<organism evidence="2 3">
    <name type="scientific">Aotus nancymaae</name>
    <name type="common">Ma's night monkey</name>
    <dbReference type="NCBI Taxonomy" id="37293"/>
    <lineage>
        <taxon>Eukaryota</taxon>
        <taxon>Metazoa</taxon>
        <taxon>Chordata</taxon>
        <taxon>Craniata</taxon>
        <taxon>Vertebrata</taxon>
        <taxon>Euteleostomi</taxon>
        <taxon>Mammalia</taxon>
        <taxon>Eutheria</taxon>
        <taxon>Euarchontoglires</taxon>
        <taxon>Primates</taxon>
        <taxon>Haplorrhini</taxon>
        <taxon>Platyrrhini</taxon>
        <taxon>Aotidae</taxon>
        <taxon>Aotus</taxon>
    </lineage>
</organism>
<name>A0A2K5C9S7_AOTNA</name>
<protein>
    <submittedName>
        <fullName evidence="2">NMDA receptor synaptonuclear signaling and neuronal migration factor</fullName>
    </submittedName>
</protein>
<dbReference type="PANTHER" id="PTHR32061">
    <property type="entry name" value="NMDA RECEPTOR SYNAPTONUCLEAR SIGNALING AND NEURONAL MIGRATION FACTOR"/>
    <property type="match status" value="1"/>
</dbReference>
<reference evidence="2" key="1">
    <citation type="submission" date="2025-08" db="UniProtKB">
        <authorList>
            <consortium name="Ensembl"/>
        </authorList>
    </citation>
    <scope>IDENTIFICATION</scope>
</reference>
<dbReference type="GeneTree" id="ENSGT00390000000459"/>
<sequence>MGAAASRRRALRSEAMSSVAAKVRAARAFGEYLSQSHPESRNGADHLLADAYSGHDGSPEMQPAPQNKRRLSLVSNGCYEGSLSEEPGIRKPAGEGPQPRVYTISGEPALLPSPEAEAIELAVVKGRRQRHPHHHSQPLRASPGGSREDVSRPCQSWAGSRQGSKECPGCAQLAPGPTPRTFGLDQPPLPEASGRRKKLERMYSVDRVSDDTPIRTWFPKENLFSFQTATTTIQAVFRGYAERKRRKRENDSASVIQSDLQSSHCTLDEAFEDLDWDTEKGLEAVACDTEGFVPPKVMLISSKVPKAEYIPTIIRRDDPSIIPILYDHEHATFEDILEEIERKLNVYHKGAKIWKMLIFCQGGPGHLYLLKNKVATFAKVEKEEDMIHFWKRLSRLMSKVNPEPNVIHIMGCYILGNPNGEKLFQNLRTLMTPYRVTFESPLELSAQGKRMIETYFDFRLYRLWKSRQHSKLLDFDDVL</sequence>
<feature type="region of interest" description="Disordered" evidence="1">
    <location>
        <begin position="125"/>
        <end position="198"/>
    </location>
</feature>